<dbReference type="EMBL" id="DS113796">
    <property type="protein sequence ID" value="EAX95617.1"/>
    <property type="molecule type" value="Genomic_DNA"/>
</dbReference>
<reference evidence="2" key="2">
    <citation type="journal article" date="2007" name="Science">
        <title>Draft genome sequence of the sexually transmitted pathogen Trichomonas vaginalis.</title>
        <authorList>
            <person name="Carlton J.M."/>
            <person name="Hirt R.P."/>
            <person name="Silva J.C."/>
            <person name="Delcher A.L."/>
            <person name="Schatz M."/>
            <person name="Zhao Q."/>
            <person name="Wortman J.R."/>
            <person name="Bidwell S.L."/>
            <person name="Alsmark U.C.M."/>
            <person name="Besteiro S."/>
            <person name="Sicheritz-Ponten T."/>
            <person name="Noel C.J."/>
            <person name="Dacks J.B."/>
            <person name="Foster P.G."/>
            <person name="Simillion C."/>
            <person name="Van de Peer Y."/>
            <person name="Miranda-Saavedra D."/>
            <person name="Barton G.J."/>
            <person name="Westrop G.D."/>
            <person name="Mueller S."/>
            <person name="Dessi D."/>
            <person name="Fiori P.L."/>
            <person name="Ren Q."/>
            <person name="Paulsen I."/>
            <person name="Zhang H."/>
            <person name="Bastida-Corcuera F.D."/>
            <person name="Simoes-Barbosa A."/>
            <person name="Brown M.T."/>
            <person name="Hayes R.D."/>
            <person name="Mukherjee M."/>
            <person name="Okumura C.Y."/>
            <person name="Schneider R."/>
            <person name="Smith A.J."/>
            <person name="Vanacova S."/>
            <person name="Villalvazo M."/>
            <person name="Haas B.J."/>
            <person name="Pertea M."/>
            <person name="Feldblyum T.V."/>
            <person name="Utterback T.R."/>
            <person name="Shu C.L."/>
            <person name="Osoegawa K."/>
            <person name="de Jong P.J."/>
            <person name="Hrdy I."/>
            <person name="Horvathova L."/>
            <person name="Zubacova Z."/>
            <person name="Dolezal P."/>
            <person name="Malik S.B."/>
            <person name="Logsdon J.M. Jr."/>
            <person name="Henze K."/>
            <person name="Gupta A."/>
            <person name="Wang C.C."/>
            <person name="Dunne R.L."/>
            <person name="Upcroft J.A."/>
            <person name="Upcroft P."/>
            <person name="White O."/>
            <person name="Salzberg S.L."/>
            <person name="Tang P."/>
            <person name="Chiu C.-H."/>
            <person name="Lee Y.-S."/>
            <person name="Embley T.M."/>
            <person name="Coombs G.H."/>
            <person name="Mottram J.C."/>
            <person name="Tachezy J."/>
            <person name="Fraser-Liggett C.M."/>
            <person name="Johnson P.J."/>
        </authorList>
    </citation>
    <scope>NUCLEOTIDE SEQUENCE [LARGE SCALE GENOMIC DNA]</scope>
    <source>
        <strain evidence="2">G3</strain>
    </source>
</reference>
<keyword evidence="1" id="KW-1133">Transmembrane helix</keyword>
<protein>
    <submittedName>
        <fullName evidence="2">Uncharacterized protein</fullName>
    </submittedName>
</protein>
<feature type="transmembrane region" description="Helical" evidence="1">
    <location>
        <begin position="362"/>
        <end position="381"/>
    </location>
</feature>
<proteinExistence type="predicted"/>
<dbReference type="RefSeq" id="XP_001308547.1">
    <property type="nucleotide sequence ID" value="XM_001308546.1"/>
</dbReference>
<gene>
    <name evidence="2" type="ORF">TVAG_047150</name>
</gene>
<accession>A2FHI2</accession>
<dbReference type="VEuPathDB" id="TrichDB:TVAG_047150"/>
<keyword evidence="1" id="KW-0812">Transmembrane</keyword>
<keyword evidence="3" id="KW-1185">Reference proteome</keyword>
<name>A2FHI2_TRIV3</name>
<dbReference type="Proteomes" id="UP000001542">
    <property type="component" value="Unassembled WGS sequence"/>
</dbReference>
<feature type="transmembrane region" description="Helical" evidence="1">
    <location>
        <begin position="36"/>
        <end position="57"/>
    </location>
</feature>
<evidence type="ECO:0000313" key="2">
    <source>
        <dbReference type="EMBL" id="EAX95617.1"/>
    </source>
</evidence>
<sequence length="687" mass="79053">MPNSHLLQPHAYFASKRNSSGIEHYFVESRSRIVKFVTAGCFIIITLLILIISQYLLRTNYRNVTVNLAKNISQPLSTEISLIIRYNTETSLFLSELISEIYPYLTQNLTNITVPELIFELFKEGELATDPSIDNFEFASRTGQYYFYRNQKSTIYYANGTSDTESIPLNYWNLTNITGYPSENGFYYENINLINFAWYALIKSNKAAFTILTHWNEPIVNSNYFLGACPLYINKSFYGAISTRYRTSEISDLINSMLPSNHSHLAFVSSDEIIALDRTKINESEYAYYLPNIYSLSQTYWKAATTNSNYKKGYSYKANVDGTNLSYYASSLSVSLTNDDEWEIISLLCISDFVEDDGGSSFIWILLIILDVVFFIILISVQRILQICQLTTQSNILGEPTPTSSNYYAIVNMMEKLQRTHTKGSLPSDFAEQIIQDLQNPLIYNTASLIESIKTDEIREAIQIKFLHPQFTNLANYPTTSRTHYLNESADDSRKYIIESFLKINDDLFHPQMLEITIKELIEELPDINVRLLADSINFILFYSQFQTDLVFSIALCLVSFHIAQYHDQYNTYKKLFLSYHTDISDTGLEFLNSIETDNKNRLEFVCFYFFRFCDSAPPSEHHRVLQAALYKPDVKYIANLISTAAQTSYLEENGSTLGMDISVFEAEVRKTIFGPSLEVIRKFKSH</sequence>
<keyword evidence="1" id="KW-0472">Membrane</keyword>
<evidence type="ECO:0000256" key="1">
    <source>
        <dbReference type="SAM" id="Phobius"/>
    </source>
</evidence>
<evidence type="ECO:0000313" key="3">
    <source>
        <dbReference type="Proteomes" id="UP000001542"/>
    </source>
</evidence>
<dbReference type="InParanoid" id="A2FHI2"/>
<organism evidence="2 3">
    <name type="scientific">Trichomonas vaginalis (strain ATCC PRA-98 / G3)</name>
    <dbReference type="NCBI Taxonomy" id="412133"/>
    <lineage>
        <taxon>Eukaryota</taxon>
        <taxon>Metamonada</taxon>
        <taxon>Parabasalia</taxon>
        <taxon>Trichomonadida</taxon>
        <taxon>Trichomonadidae</taxon>
        <taxon>Trichomonas</taxon>
    </lineage>
</organism>
<dbReference type="KEGG" id="tva:4753383"/>
<reference evidence="2" key="1">
    <citation type="submission" date="2006-10" db="EMBL/GenBank/DDBJ databases">
        <authorList>
            <person name="Amadeo P."/>
            <person name="Zhao Q."/>
            <person name="Wortman J."/>
            <person name="Fraser-Liggett C."/>
            <person name="Carlton J."/>
        </authorList>
    </citation>
    <scope>NUCLEOTIDE SEQUENCE</scope>
    <source>
        <strain evidence="2">G3</strain>
    </source>
</reference>
<dbReference type="AlphaFoldDB" id="A2FHI2"/>
<dbReference type="VEuPathDB" id="TrichDB:TVAGG3_0954480"/>